<dbReference type="RefSeq" id="WP_212691976.1">
    <property type="nucleotide sequence ID" value="NZ_CP058561.1"/>
</dbReference>
<protein>
    <submittedName>
        <fullName evidence="2">NAD(P)H-dependent oxidoreductase</fullName>
    </submittedName>
</protein>
<evidence type="ECO:0000313" key="3">
    <source>
        <dbReference type="Proteomes" id="UP000677305"/>
    </source>
</evidence>
<dbReference type="KEGG" id="vgu:HYG85_01460"/>
<gene>
    <name evidence="2" type="ORF">HYG85_01460</name>
</gene>
<reference evidence="2 3" key="1">
    <citation type="submission" date="2020-07" db="EMBL/GenBank/DDBJ databases">
        <title>Vallitalea guaymasensis genome.</title>
        <authorList>
            <person name="Postec A."/>
        </authorList>
    </citation>
    <scope>NUCLEOTIDE SEQUENCE [LARGE SCALE GENOMIC DNA]</scope>
    <source>
        <strain evidence="2 3">Ra1766G1</strain>
    </source>
</reference>
<dbReference type="AlphaFoldDB" id="A0A8J8M7L6"/>
<accession>A0A8J8M7L6</accession>
<feature type="domain" description="NADPH-dependent FMN reductase-like" evidence="1">
    <location>
        <begin position="2"/>
        <end position="122"/>
    </location>
</feature>
<proteinExistence type="predicted"/>
<keyword evidence="3" id="KW-1185">Reference proteome</keyword>
<dbReference type="PANTHER" id="PTHR43741">
    <property type="entry name" value="FMN-DEPENDENT NADH-AZOREDUCTASE 1"/>
    <property type="match status" value="1"/>
</dbReference>
<dbReference type="Gene3D" id="3.40.50.360">
    <property type="match status" value="1"/>
</dbReference>
<dbReference type="GO" id="GO:0016491">
    <property type="term" value="F:oxidoreductase activity"/>
    <property type="evidence" value="ECO:0007669"/>
    <property type="project" value="InterPro"/>
</dbReference>
<dbReference type="InterPro" id="IPR005025">
    <property type="entry name" value="FMN_Rdtase-like_dom"/>
</dbReference>
<dbReference type="InterPro" id="IPR050104">
    <property type="entry name" value="FMN-dep_NADH:Q_OxRdtase_AzoR1"/>
</dbReference>
<dbReference type="Proteomes" id="UP000677305">
    <property type="component" value="Chromosome"/>
</dbReference>
<evidence type="ECO:0000259" key="1">
    <source>
        <dbReference type="Pfam" id="PF03358"/>
    </source>
</evidence>
<dbReference type="PANTHER" id="PTHR43741:SF4">
    <property type="entry name" value="FMN-DEPENDENT NADH:QUINONE OXIDOREDUCTASE"/>
    <property type="match status" value="1"/>
</dbReference>
<dbReference type="EMBL" id="CP058561">
    <property type="protein sequence ID" value="QUH27650.1"/>
    <property type="molecule type" value="Genomic_DNA"/>
</dbReference>
<organism evidence="2 3">
    <name type="scientific">Vallitalea guaymasensis</name>
    <dbReference type="NCBI Taxonomy" id="1185412"/>
    <lineage>
        <taxon>Bacteria</taxon>
        <taxon>Bacillati</taxon>
        <taxon>Bacillota</taxon>
        <taxon>Clostridia</taxon>
        <taxon>Lachnospirales</taxon>
        <taxon>Vallitaleaceae</taxon>
        <taxon>Vallitalea</taxon>
    </lineage>
</organism>
<sequence>MLIYGTERKGCTYNIAQEVIKQIEDANVTEIFLPRDLPEFCISCLRCFSEEKGTCTHSNYTNPIRQKLLSTDLIILTSPVYSYHVTGQMKVFLDHFANMWIVHRPEKNMFHKQGLVIATGSGPVYNHSLKEMKDSLDFWGVAKTYKMGFAVYETRWKCVSVKIKNKITKKAKKVAKKIQKNNGKVKPCFRVRKWFFVSKMMQKYIGSNPPDVEYWREQGWLGRERPWR</sequence>
<dbReference type="SUPFAM" id="SSF52218">
    <property type="entry name" value="Flavoproteins"/>
    <property type="match status" value="1"/>
</dbReference>
<evidence type="ECO:0000313" key="2">
    <source>
        <dbReference type="EMBL" id="QUH27650.1"/>
    </source>
</evidence>
<dbReference type="Pfam" id="PF03358">
    <property type="entry name" value="FMN_red"/>
    <property type="match status" value="1"/>
</dbReference>
<name>A0A8J8M7L6_9FIRM</name>
<dbReference type="InterPro" id="IPR029039">
    <property type="entry name" value="Flavoprotein-like_sf"/>
</dbReference>